<evidence type="ECO:0000256" key="14">
    <source>
        <dbReference type="PIRSR" id="PIRSR002811-1"/>
    </source>
</evidence>
<evidence type="ECO:0000256" key="4">
    <source>
        <dbReference type="ARBA" id="ARBA00022695"/>
    </source>
</evidence>
<dbReference type="Pfam" id="PF01807">
    <property type="entry name" value="Zn_ribbon_DnaG"/>
    <property type="match status" value="1"/>
</dbReference>
<organism evidence="17 18">
    <name type="scientific">Irregularibacter muris</name>
    <dbReference type="NCBI Taxonomy" id="1796619"/>
    <lineage>
        <taxon>Bacteria</taxon>
        <taxon>Bacillati</taxon>
        <taxon>Bacillota</taxon>
        <taxon>Clostridia</taxon>
        <taxon>Eubacteriales</taxon>
        <taxon>Eubacteriaceae</taxon>
        <taxon>Irregularibacter</taxon>
    </lineage>
</organism>
<dbReference type="GO" id="GO:0006269">
    <property type="term" value="P:DNA replication, synthesis of primer"/>
    <property type="evidence" value="ECO:0007669"/>
    <property type="project" value="UniProtKB-UniRule"/>
</dbReference>
<keyword evidence="18" id="KW-1185">Reference proteome</keyword>
<comment type="domain">
    <text evidence="12">Contains an N-terminal zinc-binding domain, a central core domain that contains the primase activity, and a C-terminal DnaB-binding domain.</text>
</comment>
<dbReference type="Gene3D" id="1.10.860.10">
    <property type="entry name" value="DNAb Helicase, Chain A"/>
    <property type="match status" value="1"/>
</dbReference>
<dbReference type="PANTHER" id="PTHR30313">
    <property type="entry name" value="DNA PRIMASE"/>
    <property type="match status" value="1"/>
</dbReference>
<evidence type="ECO:0000256" key="11">
    <source>
        <dbReference type="ARBA" id="ARBA00023163"/>
    </source>
</evidence>
<comment type="caution">
    <text evidence="17">The sequence shown here is derived from an EMBL/GenBank/DDBJ whole genome shotgun (WGS) entry which is preliminary data.</text>
</comment>
<feature type="domain" description="Toprim" evidence="16">
    <location>
        <begin position="257"/>
        <end position="338"/>
    </location>
</feature>
<dbReference type="FunFam" id="3.90.580.10:FF:000001">
    <property type="entry name" value="DNA primase"/>
    <property type="match status" value="1"/>
</dbReference>
<evidence type="ECO:0000256" key="9">
    <source>
        <dbReference type="ARBA" id="ARBA00022842"/>
    </source>
</evidence>
<dbReference type="FunFam" id="3.40.1360.10:FF:000002">
    <property type="entry name" value="DNA primase"/>
    <property type="match status" value="1"/>
</dbReference>
<dbReference type="InterPro" id="IPR002694">
    <property type="entry name" value="Znf_CHC2"/>
</dbReference>
<dbReference type="InterPro" id="IPR006295">
    <property type="entry name" value="DNA_primase_DnaG"/>
</dbReference>
<keyword evidence="5 12" id="KW-0235">DNA replication</keyword>
<keyword evidence="1 12" id="KW-0240">DNA-directed RNA polymerase</keyword>
<dbReference type="Pfam" id="PF13155">
    <property type="entry name" value="Toprim_2"/>
    <property type="match status" value="1"/>
</dbReference>
<evidence type="ECO:0000256" key="15">
    <source>
        <dbReference type="SAM" id="Coils"/>
    </source>
</evidence>
<evidence type="ECO:0000256" key="5">
    <source>
        <dbReference type="ARBA" id="ARBA00022705"/>
    </source>
</evidence>
<comment type="similarity">
    <text evidence="12 13">Belongs to the DnaG primase family.</text>
</comment>
<evidence type="ECO:0000313" key="17">
    <source>
        <dbReference type="EMBL" id="MCR1897874.1"/>
    </source>
</evidence>
<dbReference type="PANTHER" id="PTHR30313:SF2">
    <property type="entry name" value="DNA PRIMASE"/>
    <property type="match status" value="1"/>
</dbReference>
<dbReference type="GO" id="GO:0003677">
    <property type="term" value="F:DNA binding"/>
    <property type="evidence" value="ECO:0007669"/>
    <property type="project" value="UniProtKB-KW"/>
</dbReference>
<dbReference type="InterPro" id="IPR036977">
    <property type="entry name" value="DNA_primase_Znf_CHC2"/>
</dbReference>
<dbReference type="GO" id="GO:0008270">
    <property type="term" value="F:zinc ion binding"/>
    <property type="evidence" value="ECO:0007669"/>
    <property type="project" value="UniProtKB-UniRule"/>
</dbReference>
<keyword evidence="10 12" id="KW-0238">DNA-binding</keyword>
<evidence type="ECO:0000259" key="16">
    <source>
        <dbReference type="PROSITE" id="PS50880"/>
    </source>
</evidence>
<evidence type="ECO:0000256" key="12">
    <source>
        <dbReference type="HAMAP-Rule" id="MF_00974"/>
    </source>
</evidence>
<comment type="subunit">
    <text evidence="12">Monomer. Interacts with DnaB.</text>
</comment>
<dbReference type="PROSITE" id="PS50880">
    <property type="entry name" value="TOPRIM"/>
    <property type="match status" value="1"/>
</dbReference>
<dbReference type="InterPro" id="IPR016136">
    <property type="entry name" value="DNA_helicase_N/primase_C"/>
</dbReference>
<dbReference type="InterPro" id="IPR034151">
    <property type="entry name" value="TOPRIM_DnaG_bac"/>
</dbReference>
<comment type="catalytic activity">
    <reaction evidence="12">
        <text>ssDNA + n NTP = ssDNA/pppN(pN)n-1 hybrid + (n-1) diphosphate.</text>
        <dbReference type="EC" id="2.7.7.101"/>
    </reaction>
</comment>
<dbReference type="EMBL" id="JANKAS010000002">
    <property type="protein sequence ID" value="MCR1897874.1"/>
    <property type="molecule type" value="Genomic_DNA"/>
</dbReference>
<dbReference type="InterPro" id="IPR019475">
    <property type="entry name" value="DNA_primase_DnaB-bd"/>
</dbReference>
<feature type="zinc finger region" description="CHC2-type" evidence="12 14">
    <location>
        <begin position="40"/>
        <end position="64"/>
    </location>
</feature>
<dbReference type="NCBIfam" id="TIGR01391">
    <property type="entry name" value="dnaG"/>
    <property type="match status" value="1"/>
</dbReference>
<dbReference type="Pfam" id="PF08275">
    <property type="entry name" value="DNAG_N"/>
    <property type="match status" value="1"/>
</dbReference>
<keyword evidence="6 12" id="KW-0479">Metal-binding</keyword>
<dbReference type="Gene3D" id="3.90.580.10">
    <property type="entry name" value="Zinc finger, CHC2-type domain"/>
    <property type="match status" value="1"/>
</dbReference>
<gene>
    <name evidence="12 17" type="primary">dnaG</name>
    <name evidence="17" type="ORF">NSA47_02575</name>
</gene>
<dbReference type="EC" id="2.7.7.101" evidence="12"/>
<dbReference type="InterPro" id="IPR006171">
    <property type="entry name" value="TOPRIM_dom"/>
</dbReference>
<dbReference type="AlphaFoldDB" id="A0AAE3HF27"/>
<dbReference type="CDD" id="cd03364">
    <property type="entry name" value="TOPRIM_DnaG_primases"/>
    <property type="match status" value="1"/>
</dbReference>
<evidence type="ECO:0000313" key="18">
    <source>
        <dbReference type="Proteomes" id="UP001205748"/>
    </source>
</evidence>
<evidence type="ECO:0000256" key="1">
    <source>
        <dbReference type="ARBA" id="ARBA00022478"/>
    </source>
</evidence>
<feature type="coiled-coil region" evidence="15">
    <location>
        <begin position="558"/>
        <end position="585"/>
    </location>
</feature>
<protein>
    <recommendedName>
        <fullName evidence="12 13">DNA primase</fullName>
        <ecNumber evidence="12">2.7.7.101</ecNumber>
    </recommendedName>
</protein>
<dbReference type="GO" id="GO:1990077">
    <property type="term" value="C:primosome complex"/>
    <property type="evidence" value="ECO:0007669"/>
    <property type="project" value="UniProtKB-KW"/>
</dbReference>
<dbReference type="Proteomes" id="UP001205748">
    <property type="component" value="Unassembled WGS sequence"/>
</dbReference>
<comment type="function">
    <text evidence="12 13">RNA polymerase that catalyzes the synthesis of short RNA molecules used as primers for DNA polymerase during DNA replication.</text>
</comment>
<dbReference type="SUPFAM" id="SSF57783">
    <property type="entry name" value="Zinc beta-ribbon"/>
    <property type="match status" value="1"/>
</dbReference>
<dbReference type="InterPro" id="IPR050219">
    <property type="entry name" value="DnaG_primase"/>
</dbReference>
<dbReference type="Gene3D" id="3.40.1360.10">
    <property type="match status" value="1"/>
</dbReference>
<keyword evidence="2 12" id="KW-0639">Primosome</keyword>
<dbReference type="InterPro" id="IPR013264">
    <property type="entry name" value="DNAG_N"/>
</dbReference>
<dbReference type="GO" id="GO:0005737">
    <property type="term" value="C:cytoplasm"/>
    <property type="evidence" value="ECO:0007669"/>
    <property type="project" value="TreeGrafter"/>
</dbReference>
<keyword evidence="3 12" id="KW-0808">Transferase</keyword>
<keyword evidence="11 12" id="KW-0804">Transcription</keyword>
<keyword evidence="8 12" id="KW-0862">Zinc</keyword>
<evidence type="ECO:0000256" key="6">
    <source>
        <dbReference type="ARBA" id="ARBA00022723"/>
    </source>
</evidence>
<comment type="cofactor">
    <cofactor evidence="12 13 14">
        <name>Zn(2+)</name>
        <dbReference type="ChEBI" id="CHEBI:29105"/>
    </cofactor>
    <text evidence="12 13 14">Binds 1 zinc ion per monomer.</text>
</comment>
<dbReference type="HAMAP" id="MF_00974">
    <property type="entry name" value="DNA_primase_DnaG"/>
    <property type="match status" value="1"/>
</dbReference>
<dbReference type="SUPFAM" id="SSF56731">
    <property type="entry name" value="DNA primase core"/>
    <property type="match status" value="1"/>
</dbReference>
<dbReference type="Pfam" id="PF10410">
    <property type="entry name" value="DnaB_bind"/>
    <property type="match status" value="1"/>
</dbReference>
<keyword evidence="9" id="KW-0460">Magnesium</keyword>
<keyword evidence="7 12" id="KW-0863">Zinc-finger</keyword>
<name>A0AAE3HF27_9FIRM</name>
<evidence type="ECO:0000256" key="7">
    <source>
        <dbReference type="ARBA" id="ARBA00022771"/>
    </source>
</evidence>
<keyword evidence="15" id="KW-0175">Coiled coil</keyword>
<dbReference type="RefSeq" id="WP_257529331.1">
    <property type="nucleotide sequence ID" value="NZ_JANKAS010000002.1"/>
</dbReference>
<evidence type="ECO:0000256" key="8">
    <source>
        <dbReference type="ARBA" id="ARBA00022833"/>
    </source>
</evidence>
<evidence type="ECO:0000256" key="13">
    <source>
        <dbReference type="PIRNR" id="PIRNR002811"/>
    </source>
</evidence>
<dbReference type="Gene3D" id="3.90.980.10">
    <property type="entry name" value="DNA primase, catalytic core, N-terminal domain"/>
    <property type="match status" value="1"/>
</dbReference>
<evidence type="ECO:0000256" key="10">
    <source>
        <dbReference type="ARBA" id="ARBA00023125"/>
    </source>
</evidence>
<accession>A0AAE3HF27</accession>
<dbReference type="SMART" id="SM00493">
    <property type="entry name" value="TOPRIM"/>
    <property type="match status" value="1"/>
</dbReference>
<dbReference type="PIRSF" id="PIRSF002811">
    <property type="entry name" value="DnaG"/>
    <property type="match status" value="1"/>
</dbReference>
<proteinExistence type="inferred from homology"/>
<evidence type="ECO:0000256" key="2">
    <source>
        <dbReference type="ARBA" id="ARBA00022515"/>
    </source>
</evidence>
<dbReference type="SMART" id="SM00400">
    <property type="entry name" value="ZnF_CHCC"/>
    <property type="match status" value="1"/>
</dbReference>
<dbReference type="GO" id="GO:0003899">
    <property type="term" value="F:DNA-directed RNA polymerase activity"/>
    <property type="evidence" value="ECO:0007669"/>
    <property type="project" value="UniProtKB-UniRule"/>
</dbReference>
<reference evidence="17" key="1">
    <citation type="submission" date="2022-07" db="EMBL/GenBank/DDBJ databases">
        <title>Enhanced cultured diversity of the mouse gut microbiota enables custom-made synthetic communities.</title>
        <authorList>
            <person name="Afrizal A."/>
        </authorList>
    </citation>
    <scope>NUCLEOTIDE SEQUENCE</scope>
    <source>
        <strain evidence="17">DSM 28593</strain>
    </source>
</reference>
<dbReference type="InterPro" id="IPR037068">
    <property type="entry name" value="DNA_primase_core_N_sf"/>
</dbReference>
<keyword evidence="4 12" id="KW-0548">Nucleotidyltransferase</keyword>
<dbReference type="GO" id="GO:0000428">
    <property type="term" value="C:DNA-directed RNA polymerase complex"/>
    <property type="evidence" value="ECO:0007669"/>
    <property type="project" value="UniProtKB-KW"/>
</dbReference>
<dbReference type="InterPro" id="IPR030846">
    <property type="entry name" value="DnaG_bac"/>
</dbReference>
<sequence length="604" mass="69347">MSIVYPEELIEELRSRNDIVDIVSGYVSLRKSGSSFKGKCPFHTENTPSFTVSGDKQLYHCFGCGVGGNVINFIMDIENLSFVDALKFLANRVGMILPEKDGHADKKKYEEKQIQYNLHIDAARYFHKNLISNKEALVYLNKRNISTKTITKFGLGYAKDEWEGLYKHLLSKKYSVEDIAKSGLVLPKKNQQNQFYDRFRHRIIFPVFNLTNKVIGFGGRVLDQQLPKYLNSPETIIFSKGQHLYGLNNAKNHAKDGQLIIVEGYMDVISLYQYGLKNVVASLGTALTTEQAKLLNRYTNEVIIAYDGDEAGQKATLRALEVLASVGCKVKVLQLPKGMDPDEYIKKHKMEGFIHKIKKGISLVEYKILLLREKYNINTTEGRIDFTRDVAEILKSLQSEIEIDAYIQKVSKETGINEAAIKAEVFRNKKIRTDSLENKTGKIRNTIPYKKDQPIKRENKAIVLAEENLLNALSQDLVLFQKISQHIQWEDFTEEIHRKLARIIFEKMDNKETVIPGQILDIFKREEESRRVAAIFTKELDRELIGKNIMEYINTIQTYKIQSEIDELNQKLKSLNGEKDTETSNKIYIEIIGLKKRLEDLKGN</sequence>
<evidence type="ECO:0000256" key="3">
    <source>
        <dbReference type="ARBA" id="ARBA00022679"/>
    </source>
</evidence>